<sequence length="114" mass="11793">MGTDAVGRTDGERASGADTALPRRTAIAVTAGVLLGFFVIDGSYLWAEHPPRWECVAAVIGLVAVLGPRLLPPGLAPRAALRRYGSWGPQGLLAHPPVLGYGAARDLHGAMNAA</sequence>
<accession>A0ABQ2ZRR9</accession>
<keyword evidence="1" id="KW-0812">Transmembrane</keyword>
<keyword evidence="1" id="KW-0472">Membrane</keyword>
<evidence type="ECO:0008006" key="4">
    <source>
        <dbReference type="Google" id="ProtNLM"/>
    </source>
</evidence>
<protein>
    <recommendedName>
        <fullName evidence="4">Integral membrane protein</fullName>
    </recommendedName>
</protein>
<dbReference type="EMBL" id="BMUU01000002">
    <property type="protein sequence ID" value="GGY23503.1"/>
    <property type="molecule type" value="Genomic_DNA"/>
</dbReference>
<evidence type="ECO:0000256" key="1">
    <source>
        <dbReference type="SAM" id="Phobius"/>
    </source>
</evidence>
<reference evidence="3" key="1">
    <citation type="journal article" date="2019" name="Int. J. Syst. Evol. Microbiol.">
        <title>The Global Catalogue of Microorganisms (GCM) 10K type strain sequencing project: providing services to taxonomists for standard genome sequencing and annotation.</title>
        <authorList>
            <consortium name="The Broad Institute Genomics Platform"/>
            <consortium name="The Broad Institute Genome Sequencing Center for Infectious Disease"/>
            <person name="Wu L."/>
            <person name="Ma J."/>
        </authorList>
    </citation>
    <scope>NUCLEOTIDE SEQUENCE [LARGE SCALE GENOMIC DNA]</scope>
    <source>
        <strain evidence="3">JCM 4594</strain>
    </source>
</reference>
<evidence type="ECO:0000313" key="2">
    <source>
        <dbReference type="EMBL" id="GGY23503.1"/>
    </source>
</evidence>
<comment type="caution">
    <text evidence="2">The sequence shown here is derived from an EMBL/GenBank/DDBJ whole genome shotgun (WGS) entry which is preliminary data.</text>
</comment>
<keyword evidence="3" id="KW-1185">Reference proteome</keyword>
<organism evidence="2 3">
    <name type="scientific">Streptomyces xanthochromogenes</name>
    <dbReference type="NCBI Taxonomy" id="67384"/>
    <lineage>
        <taxon>Bacteria</taxon>
        <taxon>Bacillati</taxon>
        <taxon>Actinomycetota</taxon>
        <taxon>Actinomycetes</taxon>
        <taxon>Kitasatosporales</taxon>
        <taxon>Streptomycetaceae</taxon>
        <taxon>Streptomyces</taxon>
    </lineage>
</organism>
<gene>
    <name evidence="2" type="ORF">GCM10010326_16300</name>
</gene>
<proteinExistence type="predicted"/>
<feature type="transmembrane region" description="Helical" evidence="1">
    <location>
        <begin position="26"/>
        <end position="46"/>
    </location>
</feature>
<keyword evidence="1" id="KW-1133">Transmembrane helix</keyword>
<dbReference type="Proteomes" id="UP000600946">
    <property type="component" value="Unassembled WGS sequence"/>
</dbReference>
<evidence type="ECO:0000313" key="3">
    <source>
        <dbReference type="Proteomes" id="UP000600946"/>
    </source>
</evidence>
<name>A0ABQ2ZRR9_9ACTN</name>